<evidence type="ECO:0000313" key="2">
    <source>
        <dbReference type="EMBL" id="BAK06012.1"/>
    </source>
</evidence>
<sequence>TCQAASSRHAPPVPPPPGHGHPPRRRGGRSARRAGNAPSGGGVRNARRAGNAPSGGGGRSARRAGNAPSGGGGGAAGEAVARFLQPVMPTGGADHRGGGPVEADGQPDHRRGRAPRLLPRLLRDRLRRLRADRAHPLRQVREGRRHQPLPGAGHHDRRPQVPGPAGPQGFALLQPHRPRRGAPARQLHRGAHPRALHGQGVHGAGDGGALRRAHARLLPLPGVRVQDLRLQGQDRQAGAVRPEHEPDLRQGAPGRLQGVPEGPHHRRLQRRHDPRQVRQHVLREHRARPGPAEHRRGHVVRPAHQALRGALRRQQHRLLRRLRPRHGEAQPFRRQDRRRRRDQAALRRLQQRAQRPVIDARIRVPPASTSLPTTKRVASTIACVR</sequence>
<feature type="region of interest" description="Disordered" evidence="1">
    <location>
        <begin position="1"/>
        <end position="207"/>
    </location>
</feature>
<evidence type="ECO:0000256" key="1">
    <source>
        <dbReference type="SAM" id="MobiDB-lite"/>
    </source>
</evidence>
<accession>F2EF90</accession>
<feature type="region of interest" description="Disordered" evidence="1">
    <location>
        <begin position="319"/>
        <end position="343"/>
    </location>
</feature>
<dbReference type="AlphaFoldDB" id="F2EF90"/>
<name>F2EF90_HORVV</name>
<feature type="region of interest" description="Disordered" evidence="1">
    <location>
        <begin position="232"/>
        <end position="277"/>
    </location>
</feature>
<feature type="compositionally biased region" description="Basic and acidic residues" evidence="1">
    <location>
        <begin position="325"/>
        <end position="334"/>
    </location>
</feature>
<organism evidence="2">
    <name type="scientific">Hordeum vulgare subsp. vulgare</name>
    <name type="common">Domesticated barley</name>
    <dbReference type="NCBI Taxonomy" id="112509"/>
    <lineage>
        <taxon>Eukaryota</taxon>
        <taxon>Viridiplantae</taxon>
        <taxon>Streptophyta</taxon>
        <taxon>Embryophyta</taxon>
        <taxon>Tracheophyta</taxon>
        <taxon>Spermatophyta</taxon>
        <taxon>Magnoliopsida</taxon>
        <taxon>Liliopsida</taxon>
        <taxon>Poales</taxon>
        <taxon>Poaceae</taxon>
        <taxon>BOP clade</taxon>
        <taxon>Pooideae</taxon>
        <taxon>Triticodae</taxon>
        <taxon>Triticeae</taxon>
        <taxon>Hordeinae</taxon>
        <taxon>Hordeum</taxon>
    </lineage>
</organism>
<reference evidence="2" key="1">
    <citation type="journal article" date="2011" name="Plant Physiol.">
        <title>Comprehensive sequence analysis of 24,783 barley full-length cDNAs derived from 12 clone libraries.</title>
        <authorList>
            <person name="Matsumoto T."/>
            <person name="Tanaka T."/>
            <person name="Sakai H."/>
            <person name="Amano N."/>
            <person name="Kanamori H."/>
            <person name="Kurita K."/>
            <person name="Kikuta A."/>
            <person name="Kamiya K."/>
            <person name="Yamamoto M."/>
            <person name="Ikawa H."/>
            <person name="Fujii N."/>
            <person name="Hori K."/>
            <person name="Itoh T."/>
            <person name="Sato K."/>
        </authorList>
    </citation>
    <scope>NUCLEOTIDE SEQUENCE</scope>
    <source>
        <tissue evidence="2">Flower</tissue>
    </source>
</reference>
<protein>
    <submittedName>
        <fullName evidence="2">Predicted protein</fullName>
    </submittedName>
</protein>
<feature type="compositionally biased region" description="Basic residues" evidence="1">
    <location>
        <begin position="264"/>
        <end position="277"/>
    </location>
</feature>
<feature type="compositionally biased region" description="Basic residues" evidence="1">
    <location>
        <begin position="176"/>
        <end position="195"/>
    </location>
</feature>
<feature type="compositionally biased region" description="Basic residues" evidence="1">
    <location>
        <begin position="21"/>
        <end position="32"/>
    </location>
</feature>
<feature type="compositionally biased region" description="Low complexity" evidence="1">
    <location>
        <begin position="1"/>
        <end position="10"/>
    </location>
</feature>
<feature type="compositionally biased region" description="Pro residues" evidence="1">
    <location>
        <begin position="11"/>
        <end position="20"/>
    </location>
</feature>
<dbReference type="EMBL" id="AK374816">
    <property type="protein sequence ID" value="BAK06012.1"/>
    <property type="molecule type" value="mRNA"/>
</dbReference>
<feature type="compositionally biased region" description="Basic and acidic residues" evidence="1">
    <location>
        <begin position="121"/>
        <end position="142"/>
    </location>
</feature>
<proteinExistence type="evidence at transcript level"/>
<feature type="non-terminal residue" evidence="2">
    <location>
        <position position="1"/>
    </location>
</feature>